<reference evidence="1 2" key="1">
    <citation type="submission" date="2024-08" db="EMBL/GenBank/DDBJ databases">
        <title>Gnathostoma spinigerum genome.</title>
        <authorList>
            <person name="Gonzalez-Bertolin B."/>
            <person name="Monzon S."/>
            <person name="Zaballos A."/>
            <person name="Jimenez P."/>
            <person name="Dekumyoy P."/>
            <person name="Varona S."/>
            <person name="Cuesta I."/>
            <person name="Sumanam S."/>
            <person name="Adisakwattana P."/>
            <person name="Gasser R.B."/>
            <person name="Hernandez-Gonzalez A."/>
            <person name="Young N.D."/>
            <person name="Perteguer M.J."/>
        </authorList>
    </citation>
    <scope>NUCLEOTIDE SEQUENCE [LARGE SCALE GENOMIC DNA]</scope>
    <source>
        <strain evidence="1">AL3</strain>
        <tissue evidence="1">Liver</tissue>
    </source>
</reference>
<evidence type="ECO:0000313" key="1">
    <source>
        <dbReference type="EMBL" id="MFH4981784.1"/>
    </source>
</evidence>
<dbReference type="AlphaFoldDB" id="A0ABD6EWZ4"/>
<dbReference type="SUPFAM" id="SSF47473">
    <property type="entry name" value="EF-hand"/>
    <property type="match status" value="1"/>
</dbReference>
<dbReference type="PANTHER" id="PTHR23048">
    <property type="entry name" value="MYOSIN LIGHT CHAIN 1, 3"/>
    <property type="match status" value="1"/>
</dbReference>
<dbReference type="InterPro" id="IPR050230">
    <property type="entry name" value="CALM/Myosin/TropC-like"/>
</dbReference>
<evidence type="ECO:0008006" key="3">
    <source>
        <dbReference type="Google" id="ProtNLM"/>
    </source>
</evidence>
<dbReference type="Proteomes" id="UP001608902">
    <property type="component" value="Unassembled WGS sequence"/>
</dbReference>
<proteinExistence type="predicted"/>
<dbReference type="PANTHER" id="PTHR23048:SF45">
    <property type="entry name" value="CALMODULIN LIKE 4"/>
    <property type="match status" value="1"/>
</dbReference>
<dbReference type="InterPro" id="IPR011992">
    <property type="entry name" value="EF-hand-dom_pair"/>
</dbReference>
<dbReference type="Gene3D" id="1.10.238.10">
    <property type="entry name" value="EF-hand"/>
    <property type="match status" value="1"/>
</dbReference>
<comment type="caution">
    <text evidence="1">The sequence shown here is derived from an EMBL/GenBank/DDBJ whole genome shotgun (WGS) entry which is preliminary data.</text>
</comment>
<sequence>MRCLGYCPTTAEAKKYFTVSGGKIDFPSFLEILYKESEKGDPLIEVHRALQCMDRKRQEWITVPEFVSILSSIGEKMSPMEVSKILAQCDISDNRVHYSDILKYLVSVPLPYQYSDKLVR</sequence>
<protein>
    <recommendedName>
        <fullName evidence="3">Calmodulin</fullName>
    </recommendedName>
</protein>
<gene>
    <name evidence="1" type="ORF">AB6A40_008493</name>
</gene>
<accession>A0ABD6EWZ4</accession>
<name>A0ABD6EWZ4_9BILA</name>
<organism evidence="1 2">
    <name type="scientific">Gnathostoma spinigerum</name>
    <dbReference type="NCBI Taxonomy" id="75299"/>
    <lineage>
        <taxon>Eukaryota</taxon>
        <taxon>Metazoa</taxon>
        <taxon>Ecdysozoa</taxon>
        <taxon>Nematoda</taxon>
        <taxon>Chromadorea</taxon>
        <taxon>Rhabditida</taxon>
        <taxon>Spirurina</taxon>
        <taxon>Gnathostomatomorpha</taxon>
        <taxon>Gnathostomatoidea</taxon>
        <taxon>Gnathostomatidae</taxon>
        <taxon>Gnathostoma</taxon>
    </lineage>
</organism>
<evidence type="ECO:0000313" key="2">
    <source>
        <dbReference type="Proteomes" id="UP001608902"/>
    </source>
</evidence>
<dbReference type="EMBL" id="JBGFUD010007881">
    <property type="protein sequence ID" value="MFH4981784.1"/>
    <property type="molecule type" value="Genomic_DNA"/>
</dbReference>
<keyword evidence="2" id="KW-1185">Reference proteome</keyword>